<protein>
    <recommendedName>
        <fullName evidence="2">Heterokaryon incompatibility domain-containing protein</fullName>
    </recommendedName>
</protein>
<dbReference type="InterPro" id="IPR010730">
    <property type="entry name" value="HET"/>
</dbReference>
<dbReference type="PANTHER" id="PTHR24148:SF73">
    <property type="entry name" value="HET DOMAIN PROTEIN (AFU_ORTHOLOGUE AFUA_8G01020)"/>
    <property type="match status" value="1"/>
</dbReference>
<gene>
    <name evidence="3" type="ORF">VTL71DRAFT_6387</name>
</gene>
<feature type="compositionally biased region" description="Basic and acidic residues" evidence="1">
    <location>
        <begin position="9"/>
        <end position="20"/>
    </location>
</feature>
<evidence type="ECO:0000313" key="4">
    <source>
        <dbReference type="Proteomes" id="UP001595075"/>
    </source>
</evidence>
<name>A0ABR4BXZ4_9HELO</name>
<feature type="region of interest" description="Disordered" evidence="1">
    <location>
        <begin position="499"/>
        <end position="527"/>
    </location>
</feature>
<comment type="caution">
    <text evidence="3">The sequence shown here is derived from an EMBL/GenBank/DDBJ whole genome shotgun (WGS) entry which is preliminary data.</text>
</comment>
<accession>A0ABR4BXZ4</accession>
<evidence type="ECO:0000313" key="3">
    <source>
        <dbReference type="EMBL" id="KAL2062121.1"/>
    </source>
</evidence>
<proteinExistence type="predicted"/>
<dbReference type="EMBL" id="JAZHXI010000017">
    <property type="protein sequence ID" value="KAL2062121.1"/>
    <property type="molecule type" value="Genomic_DNA"/>
</dbReference>
<dbReference type="Pfam" id="PF26639">
    <property type="entry name" value="Het-6_barrel"/>
    <property type="match status" value="1"/>
</dbReference>
<feature type="compositionally biased region" description="Acidic residues" evidence="1">
    <location>
        <begin position="516"/>
        <end position="527"/>
    </location>
</feature>
<keyword evidence="4" id="KW-1185">Reference proteome</keyword>
<reference evidence="3 4" key="1">
    <citation type="journal article" date="2024" name="Commun. Biol.">
        <title>Comparative genomic analysis of thermophilic fungi reveals convergent evolutionary adaptations and gene losses.</title>
        <authorList>
            <person name="Steindorff A.S."/>
            <person name="Aguilar-Pontes M.V."/>
            <person name="Robinson A.J."/>
            <person name="Andreopoulos B."/>
            <person name="LaButti K."/>
            <person name="Kuo A."/>
            <person name="Mondo S."/>
            <person name="Riley R."/>
            <person name="Otillar R."/>
            <person name="Haridas S."/>
            <person name="Lipzen A."/>
            <person name="Grimwood J."/>
            <person name="Schmutz J."/>
            <person name="Clum A."/>
            <person name="Reid I.D."/>
            <person name="Moisan M.C."/>
            <person name="Butler G."/>
            <person name="Nguyen T.T.M."/>
            <person name="Dewar K."/>
            <person name="Conant G."/>
            <person name="Drula E."/>
            <person name="Henrissat B."/>
            <person name="Hansel C."/>
            <person name="Singer S."/>
            <person name="Hutchinson M.I."/>
            <person name="de Vries R.P."/>
            <person name="Natvig D.O."/>
            <person name="Powell A.J."/>
            <person name="Tsang A."/>
            <person name="Grigoriev I.V."/>
        </authorList>
    </citation>
    <scope>NUCLEOTIDE SEQUENCE [LARGE SCALE GENOMIC DNA]</scope>
    <source>
        <strain evidence="3 4">CBS 494.80</strain>
    </source>
</reference>
<evidence type="ECO:0000256" key="1">
    <source>
        <dbReference type="SAM" id="MobiDB-lite"/>
    </source>
</evidence>
<evidence type="ECO:0000259" key="2">
    <source>
        <dbReference type="Pfam" id="PF06985"/>
    </source>
</evidence>
<feature type="compositionally biased region" description="Low complexity" evidence="1">
    <location>
        <begin position="505"/>
        <end position="514"/>
    </location>
</feature>
<organism evidence="3 4">
    <name type="scientific">Oculimacula yallundae</name>
    <dbReference type="NCBI Taxonomy" id="86028"/>
    <lineage>
        <taxon>Eukaryota</taxon>
        <taxon>Fungi</taxon>
        <taxon>Dikarya</taxon>
        <taxon>Ascomycota</taxon>
        <taxon>Pezizomycotina</taxon>
        <taxon>Leotiomycetes</taxon>
        <taxon>Helotiales</taxon>
        <taxon>Ploettnerulaceae</taxon>
        <taxon>Oculimacula</taxon>
    </lineage>
</organism>
<dbReference type="PANTHER" id="PTHR24148">
    <property type="entry name" value="ANKYRIN REPEAT DOMAIN-CONTAINING PROTEIN 39 HOMOLOG-RELATED"/>
    <property type="match status" value="1"/>
</dbReference>
<dbReference type="InterPro" id="IPR052895">
    <property type="entry name" value="HetReg/Transcr_Mod"/>
</dbReference>
<feature type="domain" description="Heterokaryon incompatibility" evidence="2">
    <location>
        <begin position="62"/>
        <end position="204"/>
    </location>
</feature>
<dbReference type="Proteomes" id="UP001595075">
    <property type="component" value="Unassembled WGS sequence"/>
</dbReference>
<feature type="region of interest" description="Disordered" evidence="1">
    <location>
        <begin position="1"/>
        <end position="24"/>
    </location>
</feature>
<sequence>MKATSRQNSIEKNKKPHSDYPYKPLETTKGSIRLLKLHASPDSSWPIRCSLFHTSFGSAPPYVALSYVWGESSGSHSIHVDADHVSITSNLKHALQRLRPKPGEEDLVMWVDAICINQKDIPERNSQTANMRAIYQQAKSVAVFLGPESNRSAGAMKFARDLNRCGSRDEVRRLIKDPERKESIEGLVSLFRRQYWWRIWVIQEVSSARKATVYCGDDETSWTDFDRVCDILKDANDALQSLFYKQPSYIRTLTAGGPRGLQLSRFSPTKTAPPLLELLLSHKSKKSTDPKDKVYALIGVSDSVNTFGTIDYSQSMREVYTHTAQHIITTSRRLDVICVKQHDLNRYNLPSWVPDWTRLPSNASATVVGLHHHLPAFTASGTTLAKFQFLSNGVLKVAGLIIDTISIIGMAFKQRPRRAPSEVVPVLQVFHDWWNIFVSTHSNSLVSQGTFGRTISCGNWDHDDLQIYASKLDAIFALSDGLLSDSDVLRLDPPSRSNTGTFLASSSSTTPSVSGVEDEEDLSGNGDEEERLQLSAILSAGLTMNRRRMFVLGDGGNVGLGPAGADVGDVVVILLGCRYPVILRRKGEDYVLVGEAYIDGLMYGEGMVRLDEGMAELEDFVMR</sequence>
<dbReference type="Pfam" id="PF06985">
    <property type="entry name" value="HET"/>
    <property type="match status" value="1"/>
</dbReference>